<evidence type="ECO:0000256" key="5">
    <source>
        <dbReference type="RuleBase" id="RU004478"/>
    </source>
</evidence>
<dbReference type="CDD" id="cd00446">
    <property type="entry name" value="GrpE"/>
    <property type="match status" value="1"/>
</dbReference>
<keyword evidence="3 4" id="KW-0346">Stress response</keyword>
<evidence type="ECO:0000256" key="3">
    <source>
        <dbReference type="HAMAP-Rule" id="MF_01151"/>
    </source>
</evidence>
<gene>
    <name evidence="3 7" type="primary">grpE</name>
    <name evidence="7" type="ORF">FYJ44_07475</name>
</gene>
<comment type="function">
    <text evidence="3 4">Participates actively in the response to hyperosmotic and heat shock by preventing the aggregation of stress-denatured proteins, in association with DnaK and GrpE. It is the nucleotide exchange factor for DnaK and may function as a thermosensor. Unfolded proteins bind initially to DnaJ; upon interaction with the DnaJ-bound protein, DnaK hydrolyzes its bound ATP, resulting in the formation of a stable complex. GrpE releases ADP from DnaK; ATP binding to DnaK triggers the release of the substrate protein, thus completing the reaction cycle. Several rounds of ATP-dependent interactions between DnaJ, DnaK and GrpE are required for fully efficient folding.</text>
</comment>
<dbReference type="SUPFAM" id="SSF58014">
    <property type="entry name" value="Coiled-coil domain of nucleotide exchange factor GrpE"/>
    <property type="match status" value="1"/>
</dbReference>
<dbReference type="AlphaFoldDB" id="A0A6L5XL14"/>
<dbReference type="HAMAP" id="MF_01151">
    <property type="entry name" value="GrpE"/>
    <property type="match status" value="1"/>
</dbReference>
<dbReference type="GO" id="GO:0000774">
    <property type="term" value="F:adenyl-nucleotide exchange factor activity"/>
    <property type="evidence" value="ECO:0007669"/>
    <property type="project" value="InterPro"/>
</dbReference>
<organism evidence="7 8">
    <name type="scientific">Desulfovibrio porci</name>
    <dbReference type="NCBI Taxonomy" id="2605782"/>
    <lineage>
        <taxon>Bacteria</taxon>
        <taxon>Pseudomonadati</taxon>
        <taxon>Thermodesulfobacteriota</taxon>
        <taxon>Desulfovibrionia</taxon>
        <taxon>Desulfovibrionales</taxon>
        <taxon>Desulfovibrionaceae</taxon>
        <taxon>Desulfovibrio</taxon>
    </lineage>
</organism>
<dbReference type="GO" id="GO:0051087">
    <property type="term" value="F:protein-folding chaperone binding"/>
    <property type="evidence" value="ECO:0007669"/>
    <property type="project" value="InterPro"/>
</dbReference>
<dbReference type="NCBIfam" id="NF010738">
    <property type="entry name" value="PRK14140.1"/>
    <property type="match status" value="1"/>
</dbReference>
<reference evidence="7 8" key="1">
    <citation type="submission" date="2019-09" db="EMBL/GenBank/DDBJ databases">
        <title>In-depth cultivation of the pig gut microbiome towards novel bacterial diversity and tailored functional studies.</title>
        <authorList>
            <person name="Wylensek D."/>
            <person name="Hitch T.C.A."/>
            <person name="Clavel T."/>
        </authorList>
    </citation>
    <scope>NUCLEOTIDE SEQUENCE [LARGE SCALE GENOMIC DNA]</scope>
    <source>
        <strain evidence="7 8">PG-178-WT-4</strain>
    </source>
</reference>
<evidence type="ECO:0000313" key="7">
    <source>
        <dbReference type="EMBL" id="MSS27884.1"/>
    </source>
</evidence>
<comment type="similarity">
    <text evidence="1 3 5">Belongs to the GrpE family.</text>
</comment>
<comment type="caution">
    <text evidence="7">The sequence shown here is derived from an EMBL/GenBank/DDBJ whole genome shotgun (WGS) entry which is preliminary data.</text>
</comment>
<feature type="compositionally biased region" description="Acidic residues" evidence="6">
    <location>
        <begin position="36"/>
        <end position="48"/>
    </location>
</feature>
<dbReference type="Proteomes" id="UP000477488">
    <property type="component" value="Unassembled WGS sequence"/>
</dbReference>
<dbReference type="RefSeq" id="WP_154510773.1">
    <property type="nucleotide sequence ID" value="NZ_DBFWWU010000265.1"/>
</dbReference>
<comment type="subunit">
    <text evidence="3">Homodimer.</text>
</comment>
<dbReference type="EMBL" id="VUMH01000006">
    <property type="protein sequence ID" value="MSS27884.1"/>
    <property type="molecule type" value="Genomic_DNA"/>
</dbReference>
<proteinExistence type="inferred from homology"/>
<dbReference type="InterPro" id="IPR000740">
    <property type="entry name" value="GrpE"/>
</dbReference>
<dbReference type="Gene3D" id="3.90.20.20">
    <property type="match status" value="1"/>
</dbReference>
<keyword evidence="8" id="KW-1185">Reference proteome</keyword>
<dbReference type="GO" id="GO:0005737">
    <property type="term" value="C:cytoplasm"/>
    <property type="evidence" value="ECO:0007669"/>
    <property type="project" value="UniProtKB-SubCell"/>
</dbReference>
<evidence type="ECO:0000313" key="8">
    <source>
        <dbReference type="Proteomes" id="UP000477488"/>
    </source>
</evidence>
<keyword evidence="3" id="KW-0963">Cytoplasm</keyword>
<keyword evidence="2 3" id="KW-0143">Chaperone</keyword>
<accession>A0A6L5XL14</accession>
<dbReference type="SUPFAM" id="SSF51064">
    <property type="entry name" value="Head domain of nucleotide exchange factor GrpE"/>
    <property type="match status" value="1"/>
</dbReference>
<comment type="subcellular location">
    <subcellularLocation>
        <location evidence="3">Cytoplasm</location>
    </subcellularLocation>
</comment>
<sequence length="198" mass="22149">MRRHTMQSYMRAAQAGEELQDENGESRPDQEGLNPDGEEALAAEDAEAAAEQSQVEARIKAEVEELRLRSAAEMDNFKKRLNREHQEQMRYAAEKVLSDLLPTLDNLDLALQYGSKHEACKDMLQGVAMTRKLLLEAVTKHGLTPLGEEGEEFSPEVHEAVGFEARPDLAPGVVARVLQRGYKLGDRLLRPAKVMINQ</sequence>
<dbReference type="PROSITE" id="PS01071">
    <property type="entry name" value="GRPE"/>
    <property type="match status" value="1"/>
</dbReference>
<evidence type="ECO:0000256" key="2">
    <source>
        <dbReference type="ARBA" id="ARBA00023186"/>
    </source>
</evidence>
<dbReference type="Gene3D" id="2.30.22.10">
    <property type="entry name" value="Head domain of nucleotide exchange factor GrpE"/>
    <property type="match status" value="1"/>
</dbReference>
<dbReference type="Pfam" id="PF01025">
    <property type="entry name" value="GrpE"/>
    <property type="match status" value="1"/>
</dbReference>
<evidence type="ECO:0000256" key="1">
    <source>
        <dbReference type="ARBA" id="ARBA00009054"/>
    </source>
</evidence>
<dbReference type="PANTHER" id="PTHR21237">
    <property type="entry name" value="GRPE PROTEIN"/>
    <property type="match status" value="1"/>
</dbReference>
<protein>
    <recommendedName>
        <fullName evidence="3 4">Protein GrpE</fullName>
    </recommendedName>
    <alternativeName>
        <fullName evidence="3">HSP-70 cofactor</fullName>
    </alternativeName>
</protein>
<dbReference type="GO" id="GO:0006457">
    <property type="term" value="P:protein folding"/>
    <property type="evidence" value="ECO:0007669"/>
    <property type="project" value="InterPro"/>
</dbReference>
<dbReference type="PANTHER" id="PTHR21237:SF23">
    <property type="entry name" value="GRPE PROTEIN HOMOLOG, MITOCHONDRIAL"/>
    <property type="match status" value="1"/>
</dbReference>
<name>A0A6L5XL14_9BACT</name>
<dbReference type="GO" id="GO:0051082">
    <property type="term" value="F:unfolded protein binding"/>
    <property type="evidence" value="ECO:0007669"/>
    <property type="project" value="TreeGrafter"/>
</dbReference>
<dbReference type="GO" id="GO:0042803">
    <property type="term" value="F:protein homodimerization activity"/>
    <property type="evidence" value="ECO:0007669"/>
    <property type="project" value="InterPro"/>
</dbReference>
<dbReference type="PRINTS" id="PR00773">
    <property type="entry name" value="GRPEPROTEIN"/>
</dbReference>
<feature type="region of interest" description="Disordered" evidence="6">
    <location>
        <begin position="1"/>
        <end position="55"/>
    </location>
</feature>
<evidence type="ECO:0000256" key="4">
    <source>
        <dbReference type="RuleBase" id="RU000639"/>
    </source>
</evidence>
<dbReference type="InterPro" id="IPR009012">
    <property type="entry name" value="GrpE_head"/>
</dbReference>
<dbReference type="InterPro" id="IPR013805">
    <property type="entry name" value="GrpE_CC"/>
</dbReference>
<evidence type="ECO:0000256" key="6">
    <source>
        <dbReference type="SAM" id="MobiDB-lite"/>
    </source>
</evidence>